<feature type="non-terminal residue" evidence="1">
    <location>
        <position position="76"/>
    </location>
</feature>
<protein>
    <submittedName>
        <fullName evidence="1">16870_t:CDS:1</fullName>
    </submittedName>
</protein>
<comment type="caution">
    <text evidence="1">The sequence shown here is derived from an EMBL/GenBank/DDBJ whole genome shotgun (WGS) entry which is preliminary data.</text>
</comment>
<organism evidence="1 2">
    <name type="scientific">Racocetra fulgida</name>
    <dbReference type="NCBI Taxonomy" id="60492"/>
    <lineage>
        <taxon>Eukaryota</taxon>
        <taxon>Fungi</taxon>
        <taxon>Fungi incertae sedis</taxon>
        <taxon>Mucoromycota</taxon>
        <taxon>Glomeromycotina</taxon>
        <taxon>Glomeromycetes</taxon>
        <taxon>Diversisporales</taxon>
        <taxon>Gigasporaceae</taxon>
        <taxon>Racocetra</taxon>
    </lineage>
</organism>
<evidence type="ECO:0000313" key="1">
    <source>
        <dbReference type="EMBL" id="CAG8775987.1"/>
    </source>
</evidence>
<sequence length="76" mass="8538">MTQIAAEMKWEERLEDINKIRKTVTTNSVINPINEASALSSTIDLSEIINVSMLDNGEVDIEEINDETINSDDIDE</sequence>
<reference evidence="1" key="1">
    <citation type="submission" date="2021-06" db="EMBL/GenBank/DDBJ databases">
        <authorList>
            <person name="Kallberg Y."/>
            <person name="Tangrot J."/>
            <person name="Rosling A."/>
        </authorList>
    </citation>
    <scope>NUCLEOTIDE SEQUENCE</scope>
    <source>
        <strain evidence="1">IN212</strain>
    </source>
</reference>
<accession>A0A9N9JCQ2</accession>
<dbReference type="AlphaFoldDB" id="A0A9N9JCQ2"/>
<name>A0A9N9JCQ2_9GLOM</name>
<keyword evidence="2" id="KW-1185">Reference proteome</keyword>
<evidence type="ECO:0000313" key="2">
    <source>
        <dbReference type="Proteomes" id="UP000789396"/>
    </source>
</evidence>
<dbReference type="Proteomes" id="UP000789396">
    <property type="component" value="Unassembled WGS sequence"/>
</dbReference>
<gene>
    <name evidence="1" type="ORF">RFULGI_LOCUS15433</name>
</gene>
<proteinExistence type="predicted"/>
<dbReference type="EMBL" id="CAJVPZ010049508">
    <property type="protein sequence ID" value="CAG8775987.1"/>
    <property type="molecule type" value="Genomic_DNA"/>
</dbReference>